<feature type="domain" description="F-box" evidence="1">
    <location>
        <begin position="218"/>
        <end position="264"/>
    </location>
</feature>
<name>A0AAF0DHG2_9EURO</name>
<dbReference type="InterPro" id="IPR036047">
    <property type="entry name" value="F-box-like_dom_sf"/>
</dbReference>
<dbReference type="InterPro" id="IPR036404">
    <property type="entry name" value="Jacalin-like_lectin_dom_sf"/>
</dbReference>
<sequence length="778" mass="87852">MGFFDCFCAICGASLNGCNIGSRSQKALQYRRRRIVKKRLTLEAGIVFPSDSDEENGGNDKKEAFDRCEEQMSYDPELVSRESTAWLDRVFCLGSNPDAAGVNKAWISGRGEYADQESGGLYVSMGTVLTNSINFSKIDKDSLYDTMADLSSYAALKVDYGNISGQGQNWNSISGEEFSVVHPTVIPGFTRHLSWERLKDRIKPLPASRMDLGRKVVRDPFDKLPYELLHSILIYLPGQSILALRRASWVMHNATRENLFWKMLVRRSMPWFWELHTVIEAHQLEDIDYRRLYLWAETMTRPVFGMKGPFMGIANRRRIWAACEQIAAVYFKKIQQNASIETDETISKHSISGQTPMVSYPQPKDAVNVSRLFVNSWQEVDHFTATFESFWNSEGALVGLGIIFGARRRVFGYDDTSLLGGKPISKSAAHIASNDWIDGLILHIPNLNIADRNSHTAIKGVTIIFKSEKKAMLGRKTDNRRPLMVTKGRCLVGVTGQIGGNGIISRLGLLECPRSPGNVPLFLPTTLSNRTDPYIADSKCTSFSEVPVAQRFLWCAPEHKLPMFGVWNPYFTPVWSHPYIHLLPLNAQETLDDMPVDFAPQKIILWAKDAAQVRKVKRISALVSQHTIPSPPSKEKSCTRYVDGLLGLKVEFVHSDPMWNLRKDKVDGQTDKPLDWPEEDMQHCELDGPNGEYITGVDVSIELYLKAIRLRTNFGRQLYFGKQDQSDWQILNPPAGEVVIGLAIAFRTRDNYKKGAFKMTTAMPLTMKMDSRDLRPTA</sequence>
<dbReference type="PROSITE" id="PS50181">
    <property type="entry name" value="FBOX"/>
    <property type="match status" value="1"/>
</dbReference>
<protein>
    <recommendedName>
        <fullName evidence="1">F-box domain-containing protein</fullName>
    </recommendedName>
</protein>
<organism evidence="2 3">
    <name type="scientific">Emydomyces testavorans</name>
    <dbReference type="NCBI Taxonomy" id="2070801"/>
    <lineage>
        <taxon>Eukaryota</taxon>
        <taxon>Fungi</taxon>
        <taxon>Dikarya</taxon>
        <taxon>Ascomycota</taxon>
        <taxon>Pezizomycotina</taxon>
        <taxon>Eurotiomycetes</taxon>
        <taxon>Eurotiomycetidae</taxon>
        <taxon>Onygenales</taxon>
        <taxon>Nannizziopsiaceae</taxon>
        <taxon>Emydomyces</taxon>
    </lineage>
</organism>
<evidence type="ECO:0000259" key="1">
    <source>
        <dbReference type="PROSITE" id="PS50181"/>
    </source>
</evidence>
<dbReference type="EMBL" id="CP120628">
    <property type="protein sequence ID" value="WEW58298.1"/>
    <property type="molecule type" value="Genomic_DNA"/>
</dbReference>
<dbReference type="Gene3D" id="2.100.10.30">
    <property type="entry name" value="Jacalin-like lectin domain"/>
    <property type="match status" value="1"/>
</dbReference>
<proteinExistence type="predicted"/>
<dbReference type="SUPFAM" id="SSF81383">
    <property type="entry name" value="F-box domain"/>
    <property type="match status" value="1"/>
</dbReference>
<reference evidence="2" key="1">
    <citation type="submission" date="2023-03" db="EMBL/GenBank/DDBJ databases">
        <title>Emydomyces testavorans Genome Sequence.</title>
        <authorList>
            <person name="Hoyer L."/>
        </authorList>
    </citation>
    <scope>NUCLEOTIDE SEQUENCE</scope>
    <source>
        <strain evidence="2">16-2883</strain>
    </source>
</reference>
<evidence type="ECO:0000313" key="2">
    <source>
        <dbReference type="EMBL" id="WEW58298.1"/>
    </source>
</evidence>
<dbReference type="AlphaFoldDB" id="A0AAF0DHG2"/>
<keyword evidence="3" id="KW-1185">Reference proteome</keyword>
<dbReference type="SUPFAM" id="SSF51101">
    <property type="entry name" value="Mannose-binding lectins"/>
    <property type="match status" value="1"/>
</dbReference>
<dbReference type="InterPro" id="IPR001810">
    <property type="entry name" value="F-box_dom"/>
</dbReference>
<evidence type="ECO:0000313" key="3">
    <source>
        <dbReference type="Proteomes" id="UP001219355"/>
    </source>
</evidence>
<dbReference type="Gene3D" id="1.20.1280.50">
    <property type="match status" value="1"/>
</dbReference>
<dbReference type="Pfam" id="PF12937">
    <property type="entry name" value="F-box-like"/>
    <property type="match status" value="1"/>
</dbReference>
<dbReference type="Proteomes" id="UP001219355">
    <property type="component" value="Chromosome 2"/>
</dbReference>
<accession>A0AAF0DHG2</accession>
<gene>
    <name evidence="2" type="ORF">PRK78_003766</name>
</gene>